<dbReference type="RefSeq" id="WP_256505847.1">
    <property type="nucleotide sequence ID" value="NZ_CP101740.1"/>
</dbReference>
<feature type="domain" description="Stress-response A/B barrel" evidence="2">
    <location>
        <begin position="39"/>
        <end position="134"/>
    </location>
</feature>
<accession>A0ABY5L883</accession>
<dbReference type="SMART" id="SM00886">
    <property type="entry name" value="Dabb"/>
    <property type="match status" value="1"/>
</dbReference>
<evidence type="ECO:0000259" key="2">
    <source>
        <dbReference type="PROSITE" id="PS51502"/>
    </source>
</evidence>
<dbReference type="EMBL" id="CP101740">
    <property type="protein sequence ID" value="UUL82067.1"/>
    <property type="molecule type" value="Genomic_DNA"/>
</dbReference>
<evidence type="ECO:0000313" key="3">
    <source>
        <dbReference type="EMBL" id="UUL82067.1"/>
    </source>
</evidence>
<evidence type="ECO:0000313" key="4">
    <source>
        <dbReference type="Proteomes" id="UP001058533"/>
    </source>
</evidence>
<keyword evidence="1" id="KW-0732">Signal</keyword>
<dbReference type="Pfam" id="PF07876">
    <property type="entry name" value="Dabb"/>
    <property type="match status" value="1"/>
</dbReference>
<dbReference type="InterPro" id="IPR011008">
    <property type="entry name" value="Dimeric_a/b-barrel"/>
</dbReference>
<dbReference type="Proteomes" id="UP001058533">
    <property type="component" value="Chromosome"/>
</dbReference>
<sequence>MNASKSGRSKLGWAIAGIVLSSLLVASPARAQTPREGRFVHHVFFWLKNTDSAADRAKLIAALEKLSAVKTIRSYQIGEPAPTRREVIDSSYSVSWTLFFDSKADQDSYQDDPIHVEFVEENAALWDRVQVYDTVPVTAN</sequence>
<proteinExistence type="predicted"/>
<organism evidence="3 4">
    <name type="scientific">Sphingomonas qomolangmaensis</name>
    <dbReference type="NCBI Taxonomy" id="2918765"/>
    <lineage>
        <taxon>Bacteria</taxon>
        <taxon>Pseudomonadati</taxon>
        <taxon>Pseudomonadota</taxon>
        <taxon>Alphaproteobacteria</taxon>
        <taxon>Sphingomonadales</taxon>
        <taxon>Sphingomonadaceae</taxon>
        <taxon>Sphingomonas</taxon>
    </lineage>
</organism>
<reference evidence="3" key="1">
    <citation type="submission" date="2022-07" db="EMBL/GenBank/DDBJ databases">
        <title>Sphingomonas sp. nov., a novel bacterium isolated from the north slope of the Mount Everest.</title>
        <authorList>
            <person name="Cui X."/>
            <person name="Liu Y."/>
        </authorList>
    </citation>
    <scope>NUCLEOTIDE SEQUENCE</scope>
    <source>
        <strain evidence="3">S5-59</strain>
    </source>
</reference>
<feature type="signal peptide" evidence="1">
    <location>
        <begin position="1"/>
        <end position="31"/>
    </location>
</feature>
<dbReference type="SUPFAM" id="SSF54909">
    <property type="entry name" value="Dimeric alpha+beta barrel"/>
    <property type="match status" value="1"/>
</dbReference>
<name>A0ABY5L883_9SPHN</name>
<dbReference type="PROSITE" id="PS51502">
    <property type="entry name" value="S_R_A_B_BARREL"/>
    <property type="match status" value="1"/>
</dbReference>
<gene>
    <name evidence="3" type="ORF">NMP03_12860</name>
</gene>
<dbReference type="Gene3D" id="3.30.70.100">
    <property type="match status" value="1"/>
</dbReference>
<feature type="chain" id="PRO_5045543329" evidence="1">
    <location>
        <begin position="32"/>
        <end position="140"/>
    </location>
</feature>
<keyword evidence="4" id="KW-1185">Reference proteome</keyword>
<evidence type="ECO:0000256" key="1">
    <source>
        <dbReference type="SAM" id="SignalP"/>
    </source>
</evidence>
<protein>
    <submittedName>
        <fullName evidence="3">Dabb family protein</fullName>
    </submittedName>
</protein>
<dbReference type="InterPro" id="IPR013097">
    <property type="entry name" value="Dabb"/>
</dbReference>